<evidence type="ECO:0000256" key="1">
    <source>
        <dbReference type="SAM" id="SignalP"/>
    </source>
</evidence>
<name>A0A2G0CCN9_9BACT</name>
<sequence>MYRRTFIGRGTLLLFGLSACPALGAAPSPSPAPRRRRYATYLAEFERQLRENMLPGTPEAVIRNLCTPIGGYHYPSPGKVTYYCSSGEEVILQRRGDQIIAHIN</sequence>
<protein>
    <submittedName>
        <fullName evidence="2">Uncharacterized protein</fullName>
    </submittedName>
</protein>
<evidence type="ECO:0000313" key="3">
    <source>
        <dbReference type="Proteomes" id="UP000226437"/>
    </source>
</evidence>
<comment type="caution">
    <text evidence="2">The sequence shown here is derived from an EMBL/GenBank/DDBJ whole genome shotgun (WGS) entry which is preliminary data.</text>
</comment>
<accession>A0A2G0CCN9</accession>
<feature type="chain" id="PRO_5013760179" evidence="1">
    <location>
        <begin position="25"/>
        <end position="104"/>
    </location>
</feature>
<dbReference type="Proteomes" id="UP000226437">
    <property type="component" value="Unassembled WGS sequence"/>
</dbReference>
<proteinExistence type="predicted"/>
<evidence type="ECO:0000313" key="2">
    <source>
        <dbReference type="EMBL" id="PHK97743.1"/>
    </source>
</evidence>
<keyword evidence="3" id="KW-1185">Reference proteome</keyword>
<dbReference type="PROSITE" id="PS51257">
    <property type="entry name" value="PROKAR_LIPOPROTEIN"/>
    <property type="match status" value="1"/>
</dbReference>
<dbReference type="EMBL" id="PDLO01000007">
    <property type="protein sequence ID" value="PHK97743.1"/>
    <property type="molecule type" value="Genomic_DNA"/>
</dbReference>
<dbReference type="AlphaFoldDB" id="A0A2G0CCN9"/>
<organism evidence="2 3">
    <name type="scientific">Neolewinella marina</name>
    <dbReference type="NCBI Taxonomy" id="438751"/>
    <lineage>
        <taxon>Bacteria</taxon>
        <taxon>Pseudomonadati</taxon>
        <taxon>Bacteroidota</taxon>
        <taxon>Saprospiria</taxon>
        <taxon>Saprospirales</taxon>
        <taxon>Lewinellaceae</taxon>
        <taxon>Neolewinella</taxon>
    </lineage>
</organism>
<keyword evidence="1" id="KW-0732">Signal</keyword>
<gene>
    <name evidence="2" type="ORF">CGL56_15065</name>
</gene>
<feature type="signal peptide" evidence="1">
    <location>
        <begin position="1"/>
        <end position="24"/>
    </location>
</feature>
<reference evidence="2 3" key="1">
    <citation type="submission" date="2017-10" db="EMBL/GenBank/DDBJ databases">
        <title>The draft genome sequence of Lewinella marina KCTC 32374.</title>
        <authorList>
            <person name="Wang K."/>
        </authorList>
    </citation>
    <scope>NUCLEOTIDE SEQUENCE [LARGE SCALE GENOMIC DNA]</scope>
    <source>
        <strain evidence="2 3">MKG-38</strain>
    </source>
</reference>